<dbReference type="EMBL" id="RHHQ01000005">
    <property type="protein sequence ID" value="RNB91425.1"/>
    <property type="molecule type" value="Genomic_DNA"/>
</dbReference>
<feature type="transmembrane region" description="Helical" evidence="8">
    <location>
        <begin position="181"/>
        <end position="198"/>
    </location>
</feature>
<feature type="transmembrane region" description="Helical" evidence="8">
    <location>
        <begin position="152"/>
        <end position="169"/>
    </location>
</feature>
<feature type="transmembrane region" description="Helical" evidence="8">
    <location>
        <begin position="269"/>
        <end position="293"/>
    </location>
</feature>
<keyword evidence="11" id="KW-1185">Reference proteome</keyword>
<evidence type="ECO:0000256" key="6">
    <source>
        <dbReference type="ARBA" id="ARBA00022989"/>
    </source>
</evidence>
<dbReference type="RefSeq" id="WP_122916817.1">
    <property type="nucleotide sequence ID" value="NZ_RHHQ01000005.1"/>
</dbReference>
<organism evidence="10 11">
    <name type="scientific">Brevibacillus fluminis</name>
    <dbReference type="NCBI Taxonomy" id="511487"/>
    <lineage>
        <taxon>Bacteria</taxon>
        <taxon>Bacillati</taxon>
        <taxon>Bacillota</taxon>
        <taxon>Bacilli</taxon>
        <taxon>Bacillales</taxon>
        <taxon>Paenibacillaceae</taxon>
        <taxon>Brevibacillus</taxon>
    </lineage>
</organism>
<dbReference type="NCBIfam" id="TIGR00688">
    <property type="entry name" value="rarD"/>
    <property type="match status" value="1"/>
</dbReference>
<feature type="transmembrane region" description="Helical" evidence="8">
    <location>
        <begin position="41"/>
        <end position="62"/>
    </location>
</feature>
<evidence type="ECO:0000256" key="3">
    <source>
        <dbReference type="ARBA" id="ARBA00022448"/>
    </source>
</evidence>
<feature type="transmembrane region" description="Helical" evidence="8">
    <location>
        <begin position="12"/>
        <end position="29"/>
    </location>
</feature>
<keyword evidence="6 8" id="KW-1133">Transmembrane helix</keyword>
<evidence type="ECO:0000313" key="11">
    <source>
        <dbReference type="Proteomes" id="UP000271031"/>
    </source>
</evidence>
<evidence type="ECO:0000256" key="8">
    <source>
        <dbReference type="SAM" id="Phobius"/>
    </source>
</evidence>
<dbReference type="OrthoDB" id="369870at2"/>
<keyword evidence="5 8" id="KW-0812">Transmembrane</keyword>
<feature type="domain" description="EamA" evidence="9">
    <location>
        <begin position="156"/>
        <end position="286"/>
    </location>
</feature>
<dbReference type="Pfam" id="PF00892">
    <property type="entry name" value="EamA"/>
    <property type="match status" value="2"/>
</dbReference>
<dbReference type="Proteomes" id="UP000271031">
    <property type="component" value="Unassembled WGS sequence"/>
</dbReference>
<dbReference type="GO" id="GO:0005886">
    <property type="term" value="C:plasma membrane"/>
    <property type="evidence" value="ECO:0007669"/>
    <property type="project" value="UniProtKB-SubCell"/>
</dbReference>
<feature type="domain" description="EamA" evidence="9">
    <location>
        <begin position="11"/>
        <end position="146"/>
    </location>
</feature>
<keyword evidence="3" id="KW-0813">Transport</keyword>
<dbReference type="InterPro" id="IPR037185">
    <property type="entry name" value="EmrE-like"/>
</dbReference>
<evidence type="ECO:0000256" key="4">
    <source>
        <dbReference type="ARBA" id="ARBA00022475"/>
    </source>
</evidence>
<comment type="caution">
    <text evidence="10">The sequence shown here is derived from an EMBL/GenBank/DDBJ whole genome shotgun (WGS) entry which is preliminary data.</text>
</comment>
<keyword evidence="4" id="KW-1003">Cell membrane</keyword>
<feature type="transmembrane region" description="Helical" evidence="8">
    <location>
        <begin position="244"/>
        <end position="263"/>
    </location>
</feature>
<keyword evidence="7 8" id="KW-0472">Membrane</keyword>
<feature type="transmembrane region" description="Helical" evidence="8">
    <location>
        <begin position="106"/>
        <end position="123"/>
    </location>
</feature>
<dbReference type="SUPFAM" id="SSF103481">
    <property type="entry name" value="Multidrug resistance efflux transporter EmrE"/>
    <property type="match status" value="2"/>
</dbReference>
<feature type="transmembrane region" description="Helical" evidence="8">
    <location>
        <begin position="128"/>
        <end position="146"/>
    </location>
</feature>
<comment type="subcellular location">
    <subcellularLocation>
        <location evidence="1">Cell membrane</location>
        <topology evidence="1">Multi-pass membrane protein</topology>
    </subcellularLocation>
</comment>
<sequence>MDEERRSAKQGIGLLIACYSAWGLLPLYWKFLANIPSDQILAHRIFWSFLFVTVLIFAQGRWPEIKAVFRSKKNILALFLCSLFISSNWYIYIWAVNHGHIVETSLGYYINPLLSVALGIIVLRERLTFWQIVSFSLAAIGVTVLTVEYGKFPWIGLSLATTFAVYGLAKKLVKVDSLTGLTMETFMAMPFALAYILYVEINGTGLVGNISWLEFFVLLCSGVVTALPLLWFARGAKAVAMSTVGFFQYLSPTIQLFLGIFVYHETFSYVHAISFSFIWLGLLLYTLSFTGLLGSKRKTVAAKAQKTL</sequence>
<dbReference type="PANTHER" id="PTHR22911">
    <property type="entry name" value="ACYL-MALONYL CONDENSING ENZYME-RELATED"/>
    <property type="match status" value="1"/>
</dbReference>
<evidence type="ECO:0000259" key="9">
    <source>
        <dbReference type="Pfam" id="PF00892"/>
    </source>
</evidence>
<evidence type="ECO:0000256" key="2">
    <source>
        <dbReference type="ARBA" id="ARBA00007362"/>
    </source>
</evidence>
<gene>
    <name evidence="10" type="primary">rarD</name>
    <name evidence="10" type="ORF">EDM56_05125</name>
</gene>
<dbReference type="InterPro" id="IPR000620">
    <property type="entry name" value="EamA_dom"/>
</dbReference>
<dbReference type="AlphaFoldDB" id="A0A3M8DVC1"/>
<comment type="similarity">
    <text evidence="2">Belongs to the EamA transporter family.</text>
</comment>
<protein>
    <submittedName>
        <fullName evidence="10">EamA family transporter RarD</fullName>
    </submittedName>
</protein>
<dbReference type="PANTHER" id="PTHR22911:SF137">
    <property type="entry name" value="SOLUTE CARRIER FAMILY 35 MEMBER G2-RELATED"/>
    <property type="match status" value="1"/>
</dbReference>
<evidence type="ECO:0000256" key="5">
    <source>
        <dbReference type="ARBA" id="ARBA00022692"/>
    </source>
</evidence>
<proteinExistence type="inferred from homology"/>
<dbReference type="InterPro" id="IPR004626">
    <property type="entry name" value="RarD"/>
</dbReference>
<evidence type="ECO:0000313" key="10">
    <source>
        <dbReference type="EMBL" id="RNB91425.1"/>
    </source>
</evidence>
<accession>A0A3M8DVC1</accession>
<evidence type="ECO:0000256" key="1">
    <source>
        <dbReference type="ARBA" id="ARBA00004651"/>
    </source>
</evidence>
<feature type="transmembrane region" description="Helical" evidence="8">
    <location>
        <begin position="210"/>
        <end position="232"/>
    </location>
</feature>
<reference evidence="10 11" key="1">
    <citation type="submission" date="2018-10" db="EMBL/GenBank/DDBJ databases">
        <title>Phylogenomics of Brevibacillus.</title>
        <authorList>
            <person name="Dunlap C."/>
        </authorList>
    </citation>
    <scope>NUCLEOTIDE SEQUENCE [LARGE SCALE GENOMIC DNA]</scope>
    <source>
        <strain evidence="10 11">JCM 15716</strain>
    </source>
</reference>
<feature type="transmembrane region" description="Helical" evidence="8">
    <location>
        <begin position="74"/>
        <end position="94"/>
    </location>
</feature>
<evidence type="ECO:0000256" key="7">
    <source>
        <dbReference type="ARBA" id="ARBA00023136"/>
    </source>
</evidence>
<name>A0A3M8DVC1_9BACL</name>